<reference evidence="1 2" key="1">
    <citation type="journal article" date="2014" name="PLoS Genet.">
        <title>Phylogenetically driven sequencing of extremely halophilic archaea reveals strategies for static and dynamic osmo-response.</title>
        <authorList>
            <person name="Becker E.A."/>
            <person name="Seitzer P.M."/>
            <person name="Tritt A."/>
            <person name="Larsen D."/>
            <person name="Krusor M."/>
            <person name="Yao A.I."/>
            <person name="Wu D."/>
            <person name="Madern D."/>
            <person name="Eisen J.A."/>
            <person name="Darling A.E."/>
            <person name="Facciotti M.T."/>
        </authorList>
    </citation>
    <scope>NUCLEOTIDE SEQUENCE [LARGE SCALE GENOMIC DNA]</scope>
    <source>
        <strain evidence="1 2">JCM 9100</strain>
    </source>
</reference>
<gene>
    <name evidence="1" type="ORF">C465_09510</name>
</gene>
<comment type="caution">
    <text evidence="1">The sequence shown here is derived from an EMBL/GenBank/DDBJ whole genome shotgun (WGS) entry which is preliminary data.</text>
</comment>
<keyword evidence="2" id="KW-1185">Reference proteome</keyword>
<dbReference type="EMBL" id="AOJM01000056">
    <property type="protein sequence ID" value="ELZ48325.1"/>
    <property type="molecule type" value="Genomic_DNA"/>
</dbReference>
<evidence type="ECO:0000313" key="1">
    <source>
        <dbReference type="EMBL" id="ELZ48325.1"/>
    </source>
</evidence>
<dbReference type="Proteomes" id="UP000011526">
    <property type="component" value="Unassembled WGS sequence"/>
</dbReference>
<protein>
    <submittedName>
        <fullName evidence="1">Uncharacterized protein</fullName>
    </submittedName>
</protein>
<organism evidence="1 2">
    <name type="scientific">Halorubrum distributum JCM 9100</name>
    <dbReference type="NCBI Taxonomy" id="1227467"/>
    <lineage>
        <taxon>Archaea</taxon>
        <taxon>Methanobacteriati</taxon>
        <taxon>Methanobacteriota</taxon>
        <taxon>Stenosarchaea group</taxon>
        <taxon>Halobacteria</taxon>
        <taxon>Halobacteriales</taxon>
        <taxon>Haloferacaceae</taxon>
        <taxon>Halorubrum</taxon>
        <taxon>Halorubrum distributum group</taxon>
    </lineage>
</organism>
<evidence type="ECO:0000313" key="2">
    <source>
        <dbReference type="Proteomes" id="UP000011526"/>
    </source>
</evidence>
<dbReference type="AlphaFoldDB" id="M0EKP7"/>
<accession>M0EKP7</accession>
<name>M0EKP7_9EURY</name>
<sequence length="455" mass="49239">MREVSCANLLSKRLCALAHPVFVQCLYPLSYIIYPLVDKIMAVTLAEPMVLAAAKDTLYPDEDTTADQYAVTETQFTQSTWGGWTVPDTIRDCLAPYNTIRLIAGEPDLLGVGMPATGVLNGDAATTPVTVIEAKGHNSNPAAADVARGITQAHAHLPEVNLGYVAAPAPSITDTARAQARNLNVGVIAVENTDSARVVEPARVTGAGEFSTTIDAVRLQATTHRLTDGSFPVNHPKNYLGYALALAADGDTETVYADNVINTISDGRRGAILLNLVDDQPNGDSLTHLGAEVVRFARNQHGSVTAALAEFDTWTGSRTRFTELAPRWAQLARSIAIQYEPTRLIITALERLHQNGVRDATLADVALEATRINQPLAVEVFFTQHRRDDVLTADGDINEFVLTDPTIYKSGIHFQFKYQLYHLGILTTGGTDDKSNVLSNTWQLEQAVGGTSELY</sequence>
<proteinExistence type="predicted"/>
<dbReference type="PATRIC" id="fig|1227467.4.peg.1856"/>